<organism evidence="2 3">
    <name type="scientific">Pleurodeles waltl</name>
    <name type="common">Iberian ribbed newt</name>
    <dbReference type="NCBI Taxonomy" id="8319"/>
    <lineage>
        <taxon>Eukaryota</taxon>
        <taxon>Metazoa</taxon>
        <taxon>Chordata</taxon>
        <taxon>Craniata</taxon>
        <taxon>Vertebrata</taxon>
        <taxon>Euteleostomi</taxon>
        <taxon>Amphibia</taxon>
        <taxon>Batrachia</taxon>
        <taxon>Caudata</taxon>
        <taxon>Salamandroidea</taxon>
        <taxon>Salamandridae</taxon>
        <taxon>Pleurodelinae</taxon>
        <taxon>Pleurodeles</taxon>
    </lineage>
</organism>
<evidence type="ECO:0000313" key="3">
    <source>
        <dbReference type="Proteomes" id="UP001066276"/>
    </source>
</evidence>
<sequence>MRHSAHVWLTSKASKVTKLATEKPSMMSSSAEEDSFLFLLGGLGRAGGSPLSSLSDPEDDKERPSRPPPLPPREDPPLSQSLSLWDRDLRFLASRWWRW</sequence>
<gene>
    <name evidence="2" type="ORF">NDU88_001546</name>
</gene>
<keyword evidence="3" id="KW-1185">Reference proteome</keyword>
<comment type="caution">
    <text evidence="2">The sequence shown here is derived from an EMBL/GenBank/DDBJ whole genome shotgun (WGS) entry which is preliminary data.</text>
</comment>
<dbReference type="Proteomes" id="UP001066276">
    <property type="component" value="Chromosome 3_1"/>
</dbReference>
<dbReference type="AlphaFoldDB" id="A0AAV7U751"/>
<dbReference type="EMBL" id="JANPWB010000005">
    <property type="protein sequence ID" value="KAJ1184743.1"/>
    <property type="molecule type" value="Genomic_DNA"/>
</dbReference>
<evidence type="ECO:0000256" key="1">
    <source>
        <dbReference type="SAM" id="MobiDB-lite"/>
    </source>
</evidence>
<evidence type="ECO:0000313" key="2">
    <source>
        <dbReference type="EMBL" id="KAJ1184743.1"/>
    </source>
</evidence>
<feature type="region of interest" description="Disordered" evidence="1">
    <location>
        <begin position="47"/>
        <end position="80"/>
    </location>
</feature>
<name>A0AAV7U751_PLEWA</name>
<reference evidence="2" key="1">
    <citation type="journal article" date="2022" name="bioRxiv">
        <title>Sequencing and chromosome-scale assembly of the giantPleurodeles waltlgenome.</title>
        <authorList>
            <person name="Brown T."/>
            <person name="Elewa A."/>
            <person name="Iarovenko S."/>
            <person name="Subramanian E."/>
            <person name="Araus A.J."/>
            <person name="Petzold A."/>
            <person name="Susuki M."/>
            <person name="Suzuki K.-i.T."/>
            <person name="Hayashi T."/>
            <person name="Toyoda A."/>
            <person name="Oliveira C."/>
            <person name="Osipova E."/>
            <person name="Leigh N.D."/>
            <person name="Simon A."/>
            <person name="Yun M.H."/>
        </authorList>
    </citation>
    <scope>NUCLEOTIDE SEQUENCE</scope>
    <source>
        <strain evidence="2">20211129_DDA</strain>
        <tissue evidence="2">Liver</tissue>
    </source>
</reference>
<protein>
    <submittedName>
        <fullName evidence="2">Uncharacterized protein</fullName>
    </submittedName>
</protein>
<proteinExistence type="predicted"/>
<accession>A0AAV7U751</accession>